<organism evidence="2 3">
    <name type="scientific">Rattus norvegicus</name>
    <name type="common">Rat</name>
    <dbReference type="NCBI Taxonomy" id="10116"/>
    <lineage>
        <taxon>Eukaryota</taxon>
        <taxon>Metazoa</taxon>
        <taxon>Chordata</taxon>
        <taxon>Craniata</taxon>
        <taxon>Vertebrata</taxon>
        <taxon>Euteleostomi</taxon>
        <taxon>Mammalia</taxon>
        <taxon>Eutheria</taxon>
        <taxon>Euarchontoglires</taxon>
        <taxon>Glires</taxon>
        <taxon>Rodentia</taxon>
        <taxon>Myomorpha</taxon>
        <taxon>Muroidea</taxon>
        <taxon>Muridae</taxon>
        <taxon>Murinae</taxon>
        <taxon>Rattus</taxon>
    </lineage>
</organism>
<dbReference type="Proteomes" id="UP000234681">
    <property type="component" value="Chromosome 1"/>
</dbReference>
<proteinExistence type="predicted"/>
<protein>
    <submittedName>
        <fullName evidence="2">RCG57314</fullName>
    </submittedName>
</protein>
<evidence type="ECO:0000256" key="1">
    <source>
        <dbReference type="SAM" id="MobiDB-lite"/>
    </source>
</evidence>
<accession>A6JPB9</accession>
<reference evidence="3" key="1">
    <citation type="submission" date="2005-09" db="EMBL/GenBank/DDBJ databases">
        <authorList>
            <person name="Mural R.J."/>
            <person name="Li P.W."/>
            <person name="Adams M.D."/>
            <person name="Amanatides P.G."/>
            <person name="Baden-Tillson H."/>
            <person name="Barnstead M."/>
            <person name="Chin S.H."/>
            <person name="Dew I."/>
            <person name="Evans C.A."/>
            <person name="Ferriera S."/>
            <person name="Flanigan M."/>
            <person name="Fosler C."/>
            <person name="Glodek A."/>
            <person name="Gu Z."/>
            <person name="Holt R.A."/>
            <person name="Jennings D."/>
            <person name="Kraft C.L."/>
            <person name="Lu F."/>
            <person name="Nguyen T."/>
            <person name="Nusskern D.R."/>
            <person name="Pfannkoch C.M."/>
            <person name="Sitter C."/>
            <person name="Sutton G.G."/>
            <person name="Venter J.C."/>
            <person name="Wang Z."/>
            <person name="Woodage T."/>
            <person name="Zheng X.H."/>
            <person name="Zhong F."/>
        </authorList>
    </citation>
    <scope>NUCLEOTIDE SEQUENCE [LARGE SCALE GENOMIC DNA]</scope>
    <source>
        <strain>BN</strain>
        <strain evidence="3">Sprague-Dawley</strain>
    </source>
</reference>
<evidence type="ECO:0000313" key="2">
    <source>
        <dbReference type="EMBL" id="EDL93791.1"/>
    </source>
</evidence>
<feature type="region of interest" description="Disordered" evidence="1">
    <location>
        <begin position="46"/>
        <end position="72"/>
    </location>
</feature>
<evidence type="ECO:0000313" key="3">
    <source>
        <dbReference type="Proteomes" id="UP000234681"/>
    </source>
</evidence>
<name>A6JPB9_RAT</name>
<dbReference type="EMBL" id="CH473994">
    <property type="protein sequence ID" value="EDL93791.1"/>
    <property type="molecule type" value="Genomic_DNA"/>
</dbReference>
<gene>
    <name evidence="2" type="ORF">rCG_57314</name>
</gene>
<feature type="compositionally biased region" description="Polar residues" evidence="1">
    <location>
        <begin position="46"/>
        <end position="65"/>
    </location>
</feature>
<sequence>MHRRISGGVQAASCYFSRLVPTGGASRVLLDRATAAGLSGLLIRKNGNTPKNDFSTDSSKQGNLRSTRKTAW</sequence>
<dbReference type="AlphaFoldDB" id="A6JPB9"/>